<dbReference type="PANTHER" id="PTHR11963:SF16">
    <property type="entry name" value="CYTOSOL AMINOPEPTIDASE"/>
    <property type="match status" value="1"/>
</dbReference>
<dbReference type="OMA" id="QIACPDS"/>
<dbReference type="Gene3D" id="3.40.630.10">
    <property type="entry name" value="Zn peptidases"/>
    <property type="match status" value="1"/>
</dbReference>
<feature type="domain" description="Peptidase M17 leucyl aminopeptidase N-terminal" evidence="16">
    <location>
        <begin position="43"/>
        <end position="132"/>
    </location>
</feature>
<evidence type="ECO:0000256" key="4">
    <source>
        <dbReference type="ARBA" id="ARBA00022670"/>
    </source>
</evidence>
<dbReference type="GO" id="GO:0007498">
    <property type="term" value="P:mesoderm development"/>
    <property type="evidence" value="ECO:0007669"/>
    <property type="project" value="EnsemblMetazoa"/>
</dbReference>
<keyword evidence="4" id="KW-0645">Protease</keyword>
<dbReference type="Proteomes" id="UP000008744">
    <property type="component" value="Unassembled WGS sequence"/>
</dbReference>
<keyword evidence="3" id="KW-0031">Aminopeptidase</keyword>
<evidence type="ECO:0000256" key="7">
    <source>
        <dbReference type="ARBA" id="ARBA00023625"/>
    </source>
</evidence>
<dbReference type="PhylomeDB" id="B4GH60"/>
<dbReference type="AlphaFoldDB" id="B4GH60"/>
<comment type="catalytic activity">
    <reaction evidence="14">
        <text>L-cysteinylglycine + H2O = L-cysteine + glycine</text>
        <dbReference type="Rhea" id="RHEA:28783"/>
        <dbReference type="ChEBI" id="CHEBI:15377"/>
        <dbReference type="ChEBI" id="CHEBI:35235"/>
        <dbReference type="ChEBI" id="CHEBI:57305"/>
        <dbReference type="ChEBI" id="CHEBI:61694"/>
    </reaction>
    <physiologicalReaction direction="left-to-right" evidence="14">
        <dbReference type="Rhea" id="RHEA:28784"/>
    </physiologicalReaction>
</comment>
<dbReference type="Pfam" id="PF00883">
    <property type="entry name" value="Peptidase_M17"/>
    <property type="match status" value="1"/>
</dbReference>
<dbReference type="GO" id="GO:0070006">
    <property type="term" value="F:metalloaminopeptidase activity"/>
    <property type="evidence" value="ECO:0007669"/>
    <property type="project" value="InterPro"/>
</dbReference>
<organism evidence="18">
    <name type="scientific">Drosophila persimilis</name>
    <name type="common">Fruit fly</name>
    <dbReference type="NCBI Taxonomy" id="7234"/>
    <lineage>
        <taxon>Eukaryota</taxon>
        <taxon>Metazoa</taxon>
        <taxon>Ecdysozoa</taxon>
        <taxon>Arthropoda</taxon>
        <taxon>Hexapoda</taxon>
        <taxon>Insecta</taxon>
        <taxon>Pterygota</taxon>
        <taxon>Neoptera</taxon>
        <taxon>Endopterygota</taxon>
        <taxon>Diptera</taxon>
        <taxon>Brachycera</taxon>
        <taxon>Muscomorpha</taxon>
        <taxon>Ephydroidea</taxon>
        <taxon>Drosophilidae</taxon>
        <taxon>Drosophila</taxon>
        <taxon>Sophophora</taxon>
    </lineage>
</organism>
<evidence type="ECO:0000313" key="18">
    <source>
        <dbReference type="Proteomes" id="UP000008744"/>
    </source>
</evidence>
<dbReference type="eggNOG" id="KOG2597">
    <property type="taxonomic scope" value="Eukaryota"/>
</dbReference>
<evidence type="ECO:0000256" key="8">
    <source>
        <dbReference type="ARBA" id="ARBA00029605"/>
    </source>
</evidence>
<dbReference type="PRINTS" id="PR00481">
    <property type="entry name" value="LAMNOPPTDASE"/>
</dbReference>
<name>B4GH60_DROPE</name>
<protein>
    <recommendedName>
        <fullName evidence="2">Cytosol aminopeptidase</fullName>
        <ecNumber evidence="7">3.4.13.23</ecNumber>
    </recommendedName>
    <alternativeName>
        <fullName evidence="10">Cysteinylglycine-S-conjugate dipeptidase</fullName>
    </alternativeName>
    <alternativeName>
        <fullName evidence="11">Leucine aminopeptidase 3</fullName>
    </alternativeName>
    <alternativeName>
        <fullName evidence="9">Proline aminopeptidase</fullName>
    </alternativeName>
    <alternativeName>
        <fullName evidence="8">Prolyl aminopeptidase</fullName>
    </alternativeName>
</protein>
<comment type="catalytic activity">
    <reaction evidence="6">
        <text>an S-substituted L-cysteinylglycine + H2O = an S-substituted L-cysteine + glycine</text>
        <dbReference type="Rhea" id="RHEA:60444"/>
        <dbReference type="ChEBI" id="CHEBI:15377"/>
        <dbReference type="ChEBI" id="CHEBI:57305"/>
        <dbReference type="ChEBI" id="CHEBI:58717"/>
        <dbReference type="ChEBI" id="CHEBI:143103"/>
        <dbReference type="EC" id="3.4.13.23"/>
    </reaction>
    <physiologicalReaction direction="left-to-right" evidence="6">
        <dbReference type="Rhea" id="RHEA:60445"/>
    </physiologicalReaction>
</comment>
<evidence type="ECO:0000256" key="12">
    <source>
        <dbReference type="ARBA" id="ARBA00045966"/>
    </source>
</evidence>
<dbReference type="Pfam" id="PF02789">
    <property type="entry name" value="Peptidase_M17_N"/>
    <property type="match status" value="1"/>
</dbReference>
<evidence type="ECO:0000256" key="1">
    <source>
        <dbReference type="ARBA" id="ARBA00009528"/>
    </source>
</evidence>
<comment type="catalytic activity">
    <reaction evidence="13">
        <text>S-benzyl-L-cysteinylglycine + H2O = S-benzyl-L-cysteine + glycine</text>
        <dbReference type="Rhea" id="RHEA:62568"/>
        <dbReference type="ChEBI" id="CHEBI:15377"/>
        <dbReference type="ChEBI" id="CHEBI:57305"/>
        <dbReference type="ChEBI" id="CHEBI:145802"/>
        <dbReference type="ChEBI" id="CHEBI:145803"/>
    </reaction>
    <physiologicalReaction direction="left-to-right" evidence="13">
        <dbReference type="Rhea" id="RHEA:62569"/>
    </physiologicalReaction>
</comment>
<evidence type="ECO:0000256" key="10">
    <source>
        <dbReference type="ARBA" id="ARBA00030997"/>
    </source>
</evidence>
<dbReference type="InterPro" id="IPR011356">
    <property type="entry name" value="Leucine_aapep/pepB"/>
</dbReference>
<dbReference type="GO" id="GO:0005737">
    <property type="term" value="C:cytoplasm"/>
    <property type="evidence" value="ECO:0007669"/>
    <property type="project" value="InterPro"/>
</dbReference>
<dbReference type="SUPFAM" id="SSF52949">
    <property type="entry name" value="Macro domain-like"/>
    <property type="match status" value="1"/>
</dbReference>
<dbReference type="HOGENOM" id="CLU_774496_0_0_1"/>
<dbReference type="GO" id="GO:0006508">
    <property type="term" value="P:proteolysis"/>
    <property type="evidence" value="ECO:0007669"/>
    <property type="project" value="UniProtKB-KW"/>
</dbReference>
<dbReference type="InterPro" id="IPR008283">
    <property type="entry name" value="Peptidase_M17_N"/>
</dbReference>
<feature type="domain" description="Cytosol aminopeptidase" evidence="15">
    <location>
        <begin position="134"/>
        <end position="346"/>
    </location>
</feature>
<evidence type="ECO:0000259" key="16">
    <source>
        <dbReference type="Pfam" id="PF02789"/>
    </source>
</evidence>
<evidence type="ECO:0000256" key="14">
    <source>
        <dbReference type="ARBA" id="ARBA00049107"/>
    </source>
</evidence>
<evidence type="ECO:0000256" key="3">
    <source>
        <dbReference type="ARBA" id="ARBA00022438"/>
    </source>
</evidence>
<comment type="function">
    <text evidence="12">Cytosolic metallopeptidase that catalyzes the removal of unsubstituted N-terminal hydrophobic amino acids from various peptides. The presence of Zn(2+) ions is essential for the peptidase activity, and the association with other cofactors can modulate the substrate spectificity of the enzyme. For instance, in the presence of Mn(2+), it displays a specific Cys-Gly hydrolyzing activity of Cys-Gly-S-conjugates. Involved in the metabolism of glutathione and in the degradation of glutathione S-conjugates, which may play a role in the control of the cell redox status.</text>
</comment>
<gene>
    <name evidence="17" type="primary">Dper\GL17468</name>
    <name evidence="17" type="ORF">Dper_GL17468</name>
</gene>
<dbReference type="PANTHER" id="PTHR11963">
    <property type="entry name" value="LEUCINE AMINOPEPTIDASE-RELATED"/>
    <property type="match status" value="1"/>
</dbReference>
<evidence type="ECO:0000256" key="5">
    <source>
        <dbReference type="ARBA" id="ARBA00022801"/>
    </source>
</evidence>
<dbReference type="GO" id="GO:0016008">
    <property type="term" value="C:major mitochondrial derivative"/>
    <property type="evidence" value="ECO:0007669"/>
    <property type="project" value="EnsemblMetazoa"/>
</dbReference>
<dbReference type="EMBL" id="CH479183">
    <property type="protein sequence ID" value="EDW35830.1"/>
    <property type="molecule type" value="Genomic_DNA"/>
</dbReference>
<dbReference type="InterPro" id="IPR000819">
    <property type="entry name" value="Peptidase_M17_C"/>
</dbReference>
<proteinExistence type="inferred from homology"/>
<evidence type="ECO:0000256" key="11">
    <source>
        <dbReference type="ARBA" id="ARBA00031564"/>
    </source>
</evidence>
<evidence type="ECO:0000256" key="13">
    <source>
        <dbReference type="ARBA" id="ARBA00047881"/>
    </source>
</evidence>
<dbReference type="SUPFAM" id="SSF53187">
    <property type="entry name" value="Zn-dependent exopeptidases"/>
    <property type="match status" value="1"/>
</dbReference>
<dbReference type="EC" id="3.4.13.23" evidence="7"/>
<evidence type="ECO:0000313" key="17">
    <source>
        <dbReference type="EMBL" id="EDW35830.1"/>
    </source>
</evidence>
<dbReference type="OrthoDB" id="412814at2759"/>
<dbReference type="InterPro" id="IPR043472">
    <property type="entry name" value="Macro_dom-like"/>
</dbReference>
<evidence type="ECO:0000256" key="6">
    <source>
        <dbReference type="ARBA" id="ARBA00023511"/>
    </source>
</evidence>
<keyword evidence="5" id="KW-0378">Hydrolase</keyword>
<evidence type="ECO:0000259" key="15">
    <source>
        <dbReference type="Pfam" id="PF00883"/>
    </source>
</evidence>
<evidence type="ECO:0000256" key="2">
    <source>
        <dbReference type="ARBA" id="ARBA00014190"/>
    </source>
</evidence>
<comment type="similarity">
    <text evidence="1">Belongs to the peptidase M17 family.</text>
</comment>
<sequence length="358" mass="38820">MKSVRLMHALCRRVEHTSLARLSVVELRRQYAEKCDSVIKGVVVGVYAKEGDRQPRMTPSGEKFDDRVQGKITDLIRETGLNGQLGKGRVFMNVDAEFRAVAVVGVGRDGAGFNDLEMIDEGMENARVAAGDCLSMYRGCMSGAAACVGVIRAAAALSLPLNITALLPLCENMPSGMAAKPGDVVSLLNGKTLGFVDVSKAGVMAMADPLLYGQTTYKPRMVVDVATVGYAVCPALGGAAAGIFSNSNFVYKQFEKAGGLTGDRVWRLPLWRYFKELIMPNETFDISNRGRGPASSCIAAAVLHELVPCVDWAHLDIRNVGMLTRHNPLPYLLKDRMTGRPTRTIVQFLYQIACPDSK</sequence>
<accession>B4GH60</accession>
<keyword evidence="18" id="KW-1185">Reference proteome</keyword>
<dbReference type="GO" id="GO:0030145">
    <property type="term" value="F:manganese ion binding"/>
    <property type="evidence" value="ECO:0007669"/>
    <property type="project" value="InterPro"/>
</dbReference>
<reference evidence="17 18" key="1">
    <citation type="journal article" date="2007" name="Nature">
        <title>Evolution of genes and genomes on the Drosophila phylogeny.</title>
        <authorList>
            <consortium name="Drosophila 12 Genomes Consortium"/>
            <person name="Clark A.G."/>
            <person name="Eisen M.B."/>
            <person name="Smith D.R."/>
            <person name="Bergman C.M."/>
            <person name="Oliver B."/>
            <person name="Markow T.A."/>
            <person name="Kaufman T.C."/>
            <person name="Kellis M."/>
            <person name="Gelbart W."/>
            <person name="Iyer V.N."/>
            <person name="Pollard D.A."/>
            <person name="Sackton T.B."/>
            <person name="Larracuente A.M."/>
            <person name="Singh N.D."/>
            <person name="Abad J.P."/>
            <person name="Abt D.N."/>
            <person name="Adryan B."/>
            <person name="Aguade M."/>
            <person name="Akashi H."/>
            <person name="Anderson W.W."/>
            <person name="Aquadro C.F."/>
            <person name="Ardell D.H."/>
            <person name="Arguello R."/>
            <person name="Artieri C.G."/>
            <person name="Barbash D.A."/>
            <person name="Barker D."/>
            <person name="Barsanti P."/>
            <person name="Batterham P."/>
            <person name="Batzoglou S."/>
            <person name="Begun D."/>
            <person name="Bhutkar A."/>
            <person name="Blanco E."/>
            <person name="Bosak S.A."/>
            <person name="Bradley R.K."/>
            <person name="Brand A.D."/>
            <person name="Brent M.R."/>
            <person name="Brooks A.N."/>
            <person name="Brown R.H."/>
            <person name="Butlin R.K."/>
            <person name="Caggese C."/>
            <person name="Calvi B.R."/>
            <person name="Bernardo de Carvalho A."/>
            <person name="Caspi A."/>
            <person name="Castrezana S."/>
            <person name="Celniker S.E."/>
            <person name="Chang J.L."/>
            <person name="Chapple C."/>
            <person name="Chatterji S."/>
            <person name="Chinwalla A."/>
            <person name="Civetta A."/>
            <person name="Clifton S.W."/>
            <person name="Comeron J.M."/>
            <person name="Costello J.C."/>
            <person name="Coyne J.A."/>
            <person name="Daub J."/>
            <person name="David R.G."/>
            <person name="Delcher A.L."/>
            <person name="Delehaunty K."/>
            <person name="Do C.B."/>
            <person name="Ebling H."/>
            <person name="Edwards K."/>
            <person name="Eickbush T."/>
            <person name="Evans J.D."/>
            <person name="Filipski A."/>
            <person name="Findeiss S."/>
            <person name="Freyhult E."/>
            <person name="Fulton L."/>
            <person name="Fulton R."/>
            <person name="Garcia A.C."/>
            <person name="Gardiner A."/>
            <person name="Garfield D.A."/>
            <person name="Garvin B.E."/>
            <person name="Gibson G."/>
            <person name="Gilbert D."/>
            <person name="Gnerre S."/>
            <person name="Godfrey J."/>
            <person name="Good R."/>
            <person name="Gotea V."/>
            <person name="Gravely B."/>
            <person name="Greenberg A.J."/>
            <person name="Griffiths-Jones S."/>
            <person name="Gross S."/>
            <person name="Guigo R."/>
            <person name="Gustafson E.A."/>
            <person name="Haerty W."/>
            <person name="Hahn M.W."/>
            <person name="Halligan D.L."/>
            <person name="Halpern A.L."/>
            <person name="Halter G.M."/>
            <person name="Han M.V."/>
            <person name="Heger A."/>
            <person name="Hillier L."/>
            <person name="Hinrichs A.S."/>
            <person name="Holmes I."/>
            <person name="Hoskins R.A."/>
            <person name="Hubisz M.J."/>
            <person name="Hultmark D."/>
            <person name="Huntley M.A."/>
            <person name="Jaffe D.B."/>
            <person name="Jagadeeshan S."/>
            <person name="Jeck W.R."/>
            <person name="Johnson J."/>
            <person name="Jones C.D."/>
            <person name="Jordan W.C."/>
            <person name="Karpen G.H."/>
            <person name="Kataoka E."/>
            <person name="Keightley P.D."/>
            <person name="Kheradpour P."/>
            <person name="Kirkness E.F."/>
            <person name="Koerich L.B."/>
            <person name="Kristiansen K."/>
            <person name="Kudrna D."/>
            <person name="Kulathinal R.J."/>
            <person name="Kumar S."/>
            <person name="Kwok R."/>
            <person name="Lander E."/>
            <person name="Langley C.H."/>
            <person name="Lapoint R."/>
            <person name="Lazzaro B.P."/>
            <person name="Lee S.J."/>
            <person name="Levesque L."/>
            <person name="Li R."/>
            <person name="Lin C.F."/>
            <person name="Lin M.F."/>
            <person name="Lindblad-Toh K."/>
            <person name="Llopart A."/>
            <person name="Long M."/>
            <person name="Low L."/>
            <person name="Lozovsky E."/>
            <person name="Lu J."/>
            <person name="Luo M."/>
            <person name="Machado C.A."/>
            <person name="Makalowski W."/>
            <person name="Marzo M."/>
            <person name="Matsuda M."/>
            <person name="Matzkin L."/>
            <person name="McAllister B."/>
            <person name="McBride C.S."/>
            <person name="McKernan B."/>
            <person name="McKernan K."/>
            <person name="Mendez-Lago M."/>
            <person name="Minx P."/>
            <person name="Mollenhauer M.U."/>
            <person name="Montooth K."/>
            <person name="Mount S.M."/>
            <person name="Mu X."/>
            <person name="Myers E."/>
            <person name="Negre B."/>
            <person name="Newfeld S."/>
            <person name="Nielsen R."/>
            <person name="Noor M.A."/>
            <person name="O'Grady P."/>
            <person name="Pachter L."/>
            <person name="Papaceit M."/>
            <person name="Parisi M.J."/>
            <person name="Parisi M."/>
            <person name="Parts L."/>
            <person name="Pedersen J.S."/>
            <person name="Pesole G."/>
            <person name="Phillippy A.M."/>
            <person name="Ponting C.P."/>
            <person name="Pop M."/>
            <person name="Porcelli D."/>
            <person name="Powell J.R."/>
            <person name="Prohaska S."/>
            <person name="Pruitt K."/>
            <person name="Puig M."/>
            <person name="Quesneville H."/>
            <person name="Ram K.R."/>
            <person name="Rand D."/>
            <person name="Rasmussen M.D."/>
            <person name="Reed L.K."/>
            <person name="Reenan R."/>
            <person name="Reily A."/>
            <person name="Remington K.A."/>
            <person name="Rieger T.T."/>
            <person name="Ritchie M.G."/>
            <person name="Robin C."/>
            <person name="Rogers Y.H."/>
            <person name="Rohde C."/>
            <person name="Rozas J."/>
            <person name="Rubenfield M.J."/>
            <person name="Ruiz A."/>
            <person name="Russo S."/>
            <person name="Salzberg S.L."/>
            <person name="Sanchez-Gracia A."/>
            <person name="Saranga D.J."/>
            <person name="Sato H."/>
            <person name="Schaeffer S.W."/>
            <person name="Schatz M.C."/>
            <person name="Schlenke T."/>
            <person name="Schwartz R."/>
            <person name="Segarra C."/>
            <person name="Singh R.S."/>
            <person name="Sirot L."/>
            <person name="Sirota M."/>
            <person name="Sisneros N.B."/>
            <person name="Smith C.D."/>
            <person name="Smith T.F."/>
            <person name="Spieth J."/>
            <person name="Stage D.E."/>
            <person name="Stark A."/>
            <person name="Stephan W."/>
            <person name="Strausberg R.L."/>
            <person name="Strempel S."/>
            <person name="Sturgill D."/>
            <person name="Sutton G."/>
            <person name="Sutton G.G."/>
            <person name="Tao W."/>
            <person name="Teichmann S."/>
            <person name="Tobari Y.N."/>
            <person name="Tomimura Y."/>
            <person name="Tsolas J.M."/>
            <person name="Valente V.L."/>
            <person name="Venter E."/>
            <person name="Venter J.C."/>
            <person name="Vicario S."/>
            <person name="Vieira F.G."/>
            <person name="Vilella A.J."/>
            <person name="Villasante A."/>
            <person name="Walenz B."/>
            <person name="Wang J."/>
            <person name="Wasserman M."/>
            <person name="Watts T."/>
            <person name="Wilson D."/>
            <person name="Wilson R.K."/>
            <person name="Wing R.A."/>
            <person name="Wolfner M.F."/>
            <person name="Wong A."/>
            <person name="Wong G.K."/>
            <person name="Wu C.I."/>
            <person name="Wu G."/>
            <person name="Yamamoto D."/>
            <person name="Yang H.P."/>
            <person name="Yang S.P."/>
            <person name="Yorke J.A."/>
            <person name="Yoshida K."/>
            <person name="Zdobnov E."/>
            <person name="Zhang P."/>
            <person name="Zhang Y."/>
            <person name="Zimin A.V."/>
            <person name="Baldwin J."/>
            <person name="Abdouelleil A."/>
            <person name="Abdulkadir J."/>
            <person name="Abebe A."/>
            <person name="Abera B."/>
            <person name="Abreu J."/>
            <person name="Acer S.C."/>
            <person name="Aftuck L."/>
            <person name="Alexander A."/>
            <person name="An P."/>
            <person name="Anderson E."/>
            <person name="Anderson S."/>
            <person name="Arachi H."/>
            <person name="Azer M."/>
            <person name="Bachantsang P."/>
            <person name="Barry A."/>
            <person name="Bayul T."/>
            <person name="Berlin A."/>
            <person name="Bessette D."/>
            <person name="Bloom T."/>
            <person name="Blye J."/>
            <person name="Boguslavskiy L."/>
            <person name="Bonnet C."/>
            <person name="Boukhgalter B."/>
            <person name="Bourzgui I."/>
            <person name="Brown A."/>
            <person name="Cahill P."/>
            <person name="Channer S."/>
            <person name="Cheshatsang Y."/>
            <person name="Chuda L."/>
            <person name="Citroen M."/>
            <person name="Collymore A."/>
            <person name="Cooke P."/>
            <person name="Costello M."/>
            <person name="D'Aco K."/>
            <person name="Daza R."/>
            <person name="De Haan G."/>
            <person name="DeGray S."/>
            <person name="DeMaso C."/>
            <person name="Dhargay N."/>
            <person name="Dooley K."/>
            <person name="Dooley E."/>
            <person name="Doricent M."/>
            <person name="Dorje P."/>
            <person name="Dorjee K."/>
            <person name="Dupes A."/>
            <person name="Elong R."/>
            <person name="Falk J."/>
            <person name="Farina A."/>
            <person name="Faro S."/>
            <person name="Ferguson D."/>
            <person name="Fisher S."/>
            <person name="Foley C.D."/>
            <person name="Franke A."/>
            <person name="Friedrich D."/>
            <person name="Gadbois L."/>
            <person name="Gearin G."/>
            <person name="Gearin C.R."/>
            <person name="Giannoukos G."/>
            <person name="Goode T."/>
            <person name="Graham J."/>
            <person name="Grandbois E."/>
            <person name="Grewal S."/>
            <person name="Gyaltsen K."/>
            <person name="Hafez N."/>
            <person name="Hagos B."/>
            <person name="Hall J."/>
            <person name="Henson C."/>
            <person name="Hollinger A."/>
            <person name="Honan T."/>
            <person name="Huard M.D."/>
            <person name="Hughes L."/>
            <person name="Hurhula B."/>
            <person name="Husby M.E."/>
            <person name="Kamat A."/>
            <person name="Kanga B."/>
            <person name="Kashin S."/>
            <person name="Khazanovich D."/>
            <person name="Kisner P."/>
            <person name="Lance K."/>
            <person name="Lara M."/>
            <person name="Lee W."/>
            <person name="Lennon N."/>
            <person name="Letendre F."/>
            <person name="LeVine R."/>
            <person name="Lipovsky A."/>
            <person name="Liu X."/>
            <person name="Liu J."/>
            <person name="Liu S."/>
            <person name="Lokyitsang T."/>
            <person name="Lokyitsang Y."/>
            <person name="Lubonja R."/>
            <person name="Lui A."/>
            <person name="MacDonald P."/>
            <person name="Magnisalis V."/>
            <person name="Maru K."/>
            <person name="Matthews C."/>
            <person name="McCusker W."/>
            <person name="McDonough S."/>
            <person name="Mehta T."/>
            <person name="Meldrim J."/>
            <person name="Meneus L."/>
            <person name="Mihai O."/>
            <person name="Mihalev A."/>
            <person name="Mihova T."/>
            <person name="Mittelman R."/>
            <person name="Mlenga V."/>
            <person name="Montmayeur A."/>
            <person name="Mulrain L."/>
            <person name="Navidi A."/>
            <person name="Naylor J."/>
            <person name="Negash T."/>
            <person name="Nguyen T."/>
            <person name="Nguyen N."/>
            <person name="Nicol R."/>
            <person name="Norbu C."/>
            <person name="Norbu N."/>
            <person name="Novod N."/>
            <person name="O'Neill B."/>
            <person name="Osman S."/>
            <person name="Markiewicz E."/>
            <person name="Oyono O.L."/>
            <person name="Patti C."/>
            <person name="Phunkhang P."/>
            <person name="Pierre F."/>
            <person name="Priest M."/>
            <person name="Raghuraman S."/>
            <person name="Rege F."/>
            <person name="Reyes R."/>
            <person name="Rise C."/>
            <person name="Rogov P."/>
            <person name="Ross K."/>
            <person name="Ryan E."/>
            <person name="Settipalli S."/>
            <person name="Shea T."/>
            <person name="Sherpa N."/>
            <person name="Shi L."/>
            <person name="Shih D."/>
            <person name="Sparrow T."/>
            <person name="Spaulding J."/>
            <person name="Stalker J."/>
            <person name="Stange-Thomann N."/>
            <person name="Stavropoulos S."/>
            <person name="Stone C."/>
            <person name="Strader C."/>
            <person name="Tesfaye S."/>
            <person name="Thomson T."/>
            <person name="Thoulutsang Y."/>
            <person name="Thoulutsang D."/>
            <person name="Topham K."/>
            <person name="Topping I."/>
            <person name="Tsamla T."/>
            <person name="Vassiliev H."/>
            <person name="Vo A."/>
            <person name="Wangchuk T."/>
            <person name="Wangdi T."/>
            <person name="Weiand M."/>
            <person name="Wilkinson J."/>
            <person name="Wilson A."/>
            <person name="Yadav S."/>
            <person name="Young G."/>
            <person name="Yu Q."/>
            <person name="Zembek L."/>
            <person name="Zhong D."/>
            <person name="Zimmer A."/>
            <person name="Zwirko Z."/>
            <person name="Jaffe D.B."/>
            <person name="Alvarez P."/>
            <person name="Brockman W."/>
            <person name="Butler J."/>
            <person name="Chin C."/>
            <person name="Gnerre S."/>
            <person name="Grabherr M."/>
            <person name="Kleber M."/>
            <person name="Mauceli E."/>
            <person name="MacCallum I."/>
        </authorList>
    </citation>
    <scope>NUCLEOTIDE SEQUENCE [LARGE SCALE GENOMIC DNA]</scope>
    <source>
        <strain evidence="18">MSH-3 / Tucson 14011-0111.49</strain>
    </source>
</reference>
<dbReference type="STRING" id="7234.B4GH60"/>
<evidence type="ECO:0000256" key="9">
    <source>
        <dbReference type="ARBA" id="ARBA00030930"/>
    </source>
</evidence>